<feature type="transmembrane region" description="Helical" evidence="1">
    <location>
        <begin position="286"/>
        <end position="305"/>
    </location>
</feature>
<reference evidence="2 3" key="1">
    <citation type="submission" date="2022-11" db="EMBL/GenBank/DDBJ databases">
        <title>Draft genome sequence of Saccharopolyspora sp. WRP15-2 isolated from rhizosphere soils of wild rice in Thailand.</title>
        <authorList>
            <person name="Duangmal K."/>
            <person name="Kammanee S."/>
            <person name="Muangham S."/>
        </authorList>
    </citation>
    <scope>NUCLEOTIDE SEQUENCE [LARGE SCALE GENOMIC DNA]</scope>
    <source>
        <strain evidence="2 3">WRP15-2</strain>
    </source>
</reference>
<feature type="transmembrane region" description="Helical" evidence="1">
    <location>
        <begin position="73"/>
        <end position="94"/>
    </location>
</feature>
<accession>A0ABT4UVM7</accession>
<keyword evidence="1" id="KW-0812">Transmembrane</keyword>
<organism evidence="2 3">
    <name type="scientific">Saccharopolyspora oryzae</name>
    <dbReference type="NCBI Taxonomy" id="2997343"/>
    <lineage>
        <taxon>Bacteria</taxon>
        <taxon>Bacillati</taxon>
        <taxon>Actinomycetota</taxon>
        <taxon>Actinomycetes</taxon>
        <taxon>Pseudonocardiales</taxon>
        <taxon>Pseudonocardiaceae</taxon>
        <taxon>Saccharopolyspora</taxon>
    </lineage>
</organism>
<evidence type="ECO:0000313" key="2">
    <source>
        <dbReference type="EMBL" id="MDA3625763.1"/>
    </source>
</evidence>
<sequence length="408" mass="43324">MIGAALVAGVEEIAVVNLARIGWQAMRGRDPEEEHRVSTPLELFFDLCFVVAVGQAAAQLHHTLDEGHLGGGLAGYAAVFFAIWWAWVNFTWFASAYDTDDVLYRVLTLLQMSGVLVLAAGVPAAFQDYDFTVVTIGYVLMRISMICHWVRAAVEDPAGRATARRFAIGIAVVQLGWIARLWAPGTWVYVTFVVMVLAELAVPVWAESNRPTRWHPEHIAERYGLFTIIVLGEVILGALTAVQSAFAEFGLSPALIMIAAGGLVLVFVVWWTYFAAGEPRLHSLRVALTWGYGHFVVFAAIAALGSGLEVAVDTAGHHSHISDQSAAFAIAVPAALVLVALGLLHRLAGTGAMRNFGFVVAGAVVVLALPFSAPLIGLGGAVVGMAAALVVTLVVNCRGAGSGVESRA</sequence>
<dbReference type="PANTHER" id="PTHR36840:SF1">
    <property type="entry name" value="BLL5714 PROTEIN"/>
    <property type="match status" value="1"/>
</dbReference>
<keyword evidence="3" id="KW-1185">Reference proteome</keyword>
<feature type="transmembrane region" description="Helical" evidence="1">
    <location>
        <begin position="379"/>
        <end position="397"/>
    </location>
</feature>
<dbReference type="PANTHER" id="PTHR36840">
    <property type="entry name" value="BLL5714 PROTEIN"/>
    <property type="match status" value="1"/>
</dbReference>
<dbReference type="Proteomes" id="UP001210380">
    <property type="component" value="Unassembled WGS sequence"/>
</dbReference>
<feature type="transmembrane region" description="Helical" evidence="1">
    <location>
        <begin position="106"/>
        <end position="126"/>
    </location>
</feature>
<proteinExistence type="predicted"/>
<name>A0ABT4UVM7_9PSEU</name>
<keyword evidence="1" id="KW-1133">Transmembrane helix</keyword>
<feature type="transmembrane region" description="Helical" evidence="1">
    <location>
        <begin position="356"/>
        <end position="373"/>
    </location>
</feature>
<feature type="transmembrane region" description="Helical" evidence="1">
    <location>
        <begin position="226"/>
        <end position="246"/>
    </location>
</feature>
<feature type="transmembrane region" description="Helical" evidence="1">
    <location>
        <begin position="189"/>
        <end position="206"/>
    </location>
</feature>
<dbReference type="RefSeq" id="WP_270948340.1">
    <property type="nucleotide sequence ID" value="NZ_JAQGLA010000011.1"/>
</dbReference>
<dbReference type="InterPro" id="IPR010640">
    <property type="entry name" value="Low_temperature_requirement_A"/>
</dbReference>
<comment type="caution">
    <text evidence="2">The sequence shown here is derived from an EMBL/GenBank/DDBJ whole genome shotgun (WGS) entry which is preliminary data.</text>
</comment>
<dbReference type="EMBL" id="JAQGLA010000011">
    <property type="protein sequence ID" value="MDA3625763.1"/>
    <property type="molecule type" value="Genomic_DNA"/>
</dbReference>
<feature type="transmembrane region" description="Helical" evidence="1">
    <location>
        <begin position="252"/>
        <end position="274"/>
    </location>
</feature>
<dbReference type="Pfam" id="PF06772">
    <property type="entry name" value="LtrA"/>
    <property type="match status" value="1"/>
</dbReference>
<evidence type="ECO:0000313" key="3">
    <source>
        <dbReference type="Proteomes" id="UP001210380"/>
    </source>
</evidence>
<evidence type="ECO:0000256" key="1">
    <source>
        <dbReference type="SAM" id="Phobius"/>
    </source>
</evidence>
<keyword evidence="1" id="KW-0472">Membrane</keyword>
<feature type="transmembrane region" description="Helical" evidence="1">
    <location>
        <begin position="132"/>
        <end position="154"/>
    </location>
</feature>
<feature type="transmembrane region" description="Helical" evidence="1">
    <location>
        <begin position="325"/>
        <end position="344"/>
    </location>
</feature>
<gene>
    <name evidence="2" type="ORF">OU415_09965</name>
</gene>
<protein>
    <submittedName>
        <fullName evidence="2">Low temperature requirement protein A</fullName>
    </submittedName>
</protein>
<feature type="transmembrane region" description="Helical" evidence="1">
    <location>
        <begin position="166"/>
        <end position="183"/>
    </location>
</feature>